<keyword evidence="6" id="KW-0808">Transferase</keyword>
<name>A0A518D5Y7_9BACT</name>
<evidence type="ECO:0000259" key="4">
    <source>
        <dbReference type="Pfam" id="PF02550"/>
    </source>
</evidence>
<dbReference type="EMBL" id="CP036291">
    <property type="protein sequence ID" value="QDU86888.1"/>
    <property type="molecule type" value="Genomic_DNA"/>
</dbReference>
<dbReference type="Pfam" id="PF13336">
    <property type="entry name" value="AcetylCoA_hyd_C"/>
    <property type="match status" value="1"/>
</dbReference>
<evidence type="ECO:0000313" key="6">
    <source>
        <dbReference type="EMBL" id="QDU86888.1"/>
    </source>
</evidence>
<dbReference type="Pfam" id="PF02550">
    <property type="entry name" value="AcetylCoA_hydro"/>
    <property type="match status" value="1"/>
</dbReference>
<dbReference type="InterPro" id="IPR046433">
    <property type="entry name" value="ActCoA_hydro"/>
</dbReference>
<dbReference type="AlphaFoldDB" id="A0A518D5Y7"/>
<dbReference type="GO" id="GO:0003986">
    <property type="term" value="F:acetyl-CoA hydrolase activity"/>
    <property type="evidence" value="ECO:0007669"/>
    <property type="project" value="TreeGrafter"/>
</dbReference>
<dbReference type="Gene3D" id="3.40.1080.20">
    <property type="entry name" value="Acetyl-CoA hydrolase/transferase C-terminal domain"/>
    <property type="match status" value="1"/>
</dbReference>
<gene>
    <name evidence="6" type="primary">scpC</name>
    <name evidence="6" type="ORF">Pla175_02420</name>
</gene>
<dbReference type="GO" id="GO:0006084">
    <property type="term" value="P:acetyl-CoA metabolic process"/>
    <property type="evidence" value="ECO:0007669"/>
    <property type="project" value="InterPro"/>
</dbReference>
<dbReference type="GO" id="GO:0006083">
    <property type="term" value="P:acetate metabolic process"/>
    <property type="evidence" value="ECO:0007669"/>
    <property type="project" value="InterPro"/>
</dbReference>
<proteinExistence type="inferred from homology"/>
<accession>A0A518D5Y7</accession>
<dbReference type="InterPro" id="IPR026888">
    <property type="entry name" value="AcetylCoA_hyd_C"/>
</dbReference>
<reference evidence="6 7" key="1">
    <citation type="submission" date="2019-02" db="EMBL/GenBank/DDBJ databases">
        <title>Deep-cultivation of Planctomycetes and their phenomic and genomic characterization uncovers novel biology.</title>
        <authorList>
            <person name="Wiegand S."/>
            <person name="Jogler M."/>
            <person name="Boedeker C."/>
            <person name="Pinto D."/>
            <person name="Vollmers J."/>
            <person name="Rivas-Marin E."/>
            <person name="Kohn T."/>
            <person name="Peeters S.H."/>
            <person name="Heuer A."/>
            <person name="Rast P."/>
            <person name="Oberbeckmann S."/>
            <person name="Bunk B."/>
            <person name="Jeske O."/>
            <person name="Meyerdierks A."/>
            <person name="Storesund J.E."/>
            <person name="Kallscheuer N."/>
            <person name="Luecker S."/>
            <person name="Lage O.M."/>
            <person name="Pohl T."/>
            <person name="Merkel B.J."/>
            <person name="Hornburger P."/>
            <person name="Mueller R.-W."/>
            <person name="Bruemmer F."/>
            <person name="Labrenz M."/>
            <person name="Spormann A.M."/>
            <person name="Op den Camp H."/>
            <person name="Overmann J."/>
            <person name="Amann R."/>
            <person name="Jetten M.S.M."/>
            <person name="Mascher T."/>
            <person name="Medema M.H."/>
            <person name="Devos D.P."/>
            <person name="Kaster A.-K."/>
            <person name="Ovreas L."/>
            <person name="Rohde M."/>
            <person name="Galperin M.Y."/>
            <person name="Jogler C."/>
        </authorList>
    </citation>
    <scope>NUCLEOTIDE SEQUENCE [LARGE SCALE GENOMIC DNA]</scope>
    <source>
        <strain evidence="6 7">Pla175</strain>
    </source>
</reference>
<dbReference type="Proteomes" id="UP000317429">
    <property type="component" value="Chromosome"/>
</dbReference>
<keyword evidence="7" id="KW-1185">Reference proteome</keyword>
<dbReference type="InterPro" id="IPR003702">
    <property type="entry name" value="ActCoA_hydro_N"/>
</dbReference>
<evidence type="ECO:0000256" key="2">
    <source>
        <dbReference type="PIRSR" id="PIRSR617821-1"/>
    </source>
</evidence>
<feature type="domain" description="Acetyl-CoA hydrolase/transferase N-terminal" evidence="4">
    <location>
        <begin position="7"/>
        <end position="211"/>
    </location>
</feature>
<dbReference type="FunFam" id="3.40.1080.20:FF:000001">
    <property type="entry name" value="Acetyl-CoA hydrolase Ach1"/>
    <property type="match status" value="1"/>
</dbReference>
<dbReference type="PANTHER" id="PTHR43609:SF1">
    <property type="entry name" value="ACETYL-COA HYDROLASE"/>
    <property type="match status" value="1"/>
</dbReference>
<dbReference type="InterPro" id="IPR037171">
    <property type="entry name" value="NagB/RpiA_transferase-like"/>
</dbReference>
<evidence type="ECO:0000259" key="5">
    <source>
        <dbReference type="Pfam" id="PF13336"/>
    </source>
</evidence>
<comment type="similarity">
    <text evidence="1">Belongs to the acetyl-CoA hydrolase/transferase family.</text>
</comment>
<dbReference type="KEGG" id="pnd:Pla175_02420"/>
<evidence type="ECO:0000313" key="7">
    <source>
        <dbReference type="Proteomes" id="UP000317429"/>
    </source>
</evidence>
<evidence type="ECO:0000256" key="3">
    <source>
        <dbReference type="PIRSR" id="PIRSR617821-2"/>
    </source>
</evidence>
<organism evidence="6 7">
    <name type="scientific">Pirellulimonas nuda</name>
    <dbReference type="NCBI Taxonomy" id="2528009"/>
    <lineage>
        <taxon>Bacteria</taxon>
        <taxon>Pseudomonadati</taxon>
        <taxon>Planctomycetota</taxon>
        <taxon>Planctomycetia</taxon>
        <taxon>Pirellulales</taxon>
        <taxon>Lacipirellulaceae</taxon>
        <taxon>Pirellulimonas</taxon>
    </lineage>
</organism>
<dbReference type="NCBIfam" id="TIGR03458">
    <property type="entry name" value="YgfH_subfam"/>
    <property type="match status" value="1"/>
</dbReference>
<feature type="active site" description="5-glutamyl coenzyme A thioester intermediate" evidence="2">
    <location>
        <position position="284"/>
    </location>
</feature>
<dbReference type="Gene3D" id="3.30.750.70">
    <property type="entry name" value="4-hydroxybutyrate coenzyme like domains"/>
    <property type="match status" value="1"/>
</dbReference>
<dbReference type="GO" id="GO:0008775">
    <property type="term" value="F:acetate CoA-transferase activity"/>
    <property type="evidence" value="ECO:0007669"/>
    <property type="project" value="InterPro"/>
</dbReference>
<sequence>MHTFPQMTADEAAALIPPGATIGFSGFTPAGAAKAVPRALAARAAGLRDAGQPMRLRVLTGASTGAAIDDALAEADAIAWRAPYQSSKPLRQRINRQEVDFVDMHLSHLPQMVDCGFFGTLDFAVVEAVDVMRDGRVFLSTSVGASPSFLRNAERVIVEVNRAQSHRLAEMHDIAIPPRPPHRAITIEHATEKIGVPYASVDPKKIVAVVETDEPDNVAGFSATDQRSERIAQHVVRFLLEERAAGRIPPEWLPLQSGVGNIANAVMAGLGAADDVPPFVMYSEVFQDALVDLMERGRLLGASATSLTLSPERLARVYDQMDFFAQRIVLRPQEVSNNPGIVRRLGVISINTVLEMDLTGCANSTHVVGTQLMNGVGGSGDFTRNAYLSLLVAPSTAKGGAISAVVPMVSHCDHNEHSVQVLVTDEGLADLRGLAPAARAKAIIENCAHPSYRDYLYRYLEQCPPGHIRQDLSKCFEMHQRFLAEGTMGPA</sequence>
<feature type="binding site" evidence="3">
    <location>
        <position position="398"/>
    </location>
    <ligand>
        <name>CoA</name>
        <dbReference type="ChEBI" id="CHEBI:57287"/>
    </ligand>
</feature>
<feature type="binding site" evidence="3">
    <location>
        <position position="378"/>
    </location>
    <ligand>
        <name>CoA</name>
        <dbReference type="ChEBI" id="CHEBI:57287"/>
    </ligand>
</feature>
<dbReference type="PANTHER" id="PTHR43609">
    <property type="entry name" value="ACETYL-COA HYDROLASE"/>
    <property type="match status" value="1"/>
</dbReference>
<dbReference type="OrthoDB" id="9801795at2"/>
<feature type="binding site" evidence="3">
    <location>
        <position position="374"/>
    </location>
    <ligand>
        <name>CoA</name>
        <dbReference type="ChEBI" id="CHEBI:57287"/>
    </ligand>
</feature>
<evidence type="ECO:0000256" key="1">
    <source>
        <dbReference type="ARBA" id="ARBA00009632"/>
    </source>
</evidence>
<feature type="domain" description="Acetyl-CoA hydrolase/transferase C-terminal" evidence="5">
    <location>
        <begin position="316"/>
        <end position="459"/>
    </location>
</feature>
<dbReference type="Gene3D" id="3.40.1080.10">
    <property type="entry name" value="Glutaconate Coenzyme A-transferase"/>
    <property type="match status" value="1"/>
</dbReference>
<dbReference type="InterPro" id="IPR038460">
    <property type="entry name" value="AcetylCoA_hyd_C_sf"/>
</dbReference>
<dbReference type="EC" id="2.8.3.-" evidence="6"/>
<protein>
    <submittedName>
        <fullName evidence="6">Propionyl-CoA:succinate CoA transferase</fullName>
        <ecNumber evidence="6">2.8.3.-</ecNumber>
    </submittedName>
</protein>
<dbReference type="SUPFAM" id="SSF100950">
    <property type="entry name" value="NagB/RpiA/CoA transferase-like"/>
    <property type="match status" value="2"/>
</dbReference>
<dbReference type="RefSeq" id="WP_145280520.1">
    <property type="nucleotide sequence ID" value="NZ_CP036291.1"/>
</dbReference>
<dbReference type="InterPro" id="IPR017821">
    <property type="entry name" value="Succinate_CoA_transferase"/>
</dbReference>